<dbReference type="InterPro" id="IPR013658">
    <property type="entry name" value="SGL"/>
</dbReference>
<evidence type="ECO:0000256" key="10">
    <source>
        <dbReference type="ARBA" id="ARBA00022723"/>
    </source>
</evidence>
<sequence length="309" mass="34584">MAPTIERVVENIELGEGPHWDAATQTLYFVDIFSKTINKYDPSTNTHTKAHFDTYTSFIIPVEGKEDTFVVGLGRDIVIVKWDGRSDKVASIKKLTEVDNYSPESTENRLNDGKCDLSGRLWAGTMGVEKINGHVKPNMGTFYSFENNSLRKHFDQIGISNGLAWSKDNKKLFYIDSPRRTIDQFDFDIENGKISNRKILFSLEKNHIEGLPDGMTIDENGNLWVAVFNGFKILKIDSTIPETLLDTVKIPAKQVTSVAWGGPNLDELYVTTAKFMVDGLVLNPPEHGTVYKISGLGTKGLPMSNFKLT</sequence>
<evidence type="ECO:0000259" key="16">
    <source>
        <dbReference type="Pfam" id="PF08450"/>
    </source>
</evidence>
<evidence type="ECO:0000256" key="8">
    <source>
        <dbReference type="ARBA" id="ARBA00016808"/>
    </source>
</evidence>
<keyword evidence="12" id="KW-0106">Calcium</keyword>
<comment type="caution">
    <text evidence="17">The sequence shown here is derived from an EMBL/GenBank/DDBJ whole genome shotgun (WGS) entry which is preliminary data.</text>
</comment>
<feature type="domain" description="SMP-30/Gluconolactonase/LRE-like region" evidence="16">
    <location>
        <begin position="14"/>
        <end position="273"/>
    </location>
</feature>
<feature type="binding site" evidence="15">
    <location>
        <position position="16"/>
    </location>
    <ligand>
        <name>a divalent metal cation</name>
        <dbReference type="ChEBI" id="CHEBI:60240"/>
    </ligand>
</feature>
<dbReference type="Proteomes" id="UP001516400">
    <property type="component" value="Unassembled WGS sequence"/>
</dbReference>
<reference evidence="17 18" key="1">
    <citation type="journal article" date="2021" name="BMC Biol.">
        <title>Horizontally acquired antibacterial genes associated with adaptive radiation of ladybird beetles.</title>
        <authorList>
            <person name="Li H.S."/>
            <person name="Tang X.F."/>
            <person name="Huang Y.H."/>
            <person name="Xu Z.Y."/>
            <person name="Chen M.L."/>
            <person name="Du X.Y."/>
            <person name="Qiu B.Y."/>
            <person name="Chen P.T."/>
            <person name="Zhang W."/>
            <person name="Slipinski A."/>
            <person name="Escalona H.E."/>
            <person name="Waterhouse R.M."/>
            <person name="Zwick A."/>
            <person name="Pang H."/>
        </authorList>
    </citation>
    <scope>NUCLEOTIDE SEQUENCE [LARGE SCALE GENOMIC DNA]</scope>
    <source>
        <strain evidence="17">SYSU2018</strain>
    </source>
</reference>
<evidence type="ECO:0000256" key="15">
    <source>
        <dbReference type="PIRSR" id="PIRSR605511-2"/>
    </source>
</evidence>
<keyword evidence="15" id="KW-0862">Zinc</keyword>
<evidence type="ECO:0000256" key="4">
    <source>
        <dbReference type="ARBA" id="ARBA00001946"/>
    </source>
</evidence>
<feature type="active site" description="Proton donor/acceptor" evidence="14">
    <location>
        <position position="213"/>
    </location>
</feature>
<keyword evidence="11" id="KW-0378">Hydrolase</keyword>
<evidence type="ECO:0000256" key="1">
    <source>
        <dbReference type="ARBA" id="ARBA00001589"/>
    </source>
</evidence>
<comment type="similarity">
    <text evidence="6">Belongs to the SMP-30/CGR1 family.</text>
</comment>
<evidence type="ECO:0000256" key="7">
    <source>
        <dbReference type="ARBA" id="ARBA00013227"/>
    </source>
</evidence>
<evidence type="ECO:0000256" key="2">
    <source>
        <dbReference type="ARBA" id="ARBA00001913"/>
    </source>
</evidence>
<accession>A0ABD2NVC7</accession>
<comment type="cofactor">
    <cofactor evidence="2">
        <name>Ca(2+)</name>
        <dbReference type="ChEBI" id="CHEBI:29108"/>
    </cofactor>
</comment>
<evidence type="ECO:0000256" key="3">
    <source>
        <dbReference type="ARBA" id="ARBA00001936"/>
    </source>
</evidence>
<dbReference type="AlphaFoldDB" id="A0ABD2NVC7"/>
<evidence type="ECO:0000313" key="18">
    <source>
        <dbReference type="Proteomes" id="UP001516400"/>
    </source>
</evidence>
<dbReference type="Pfam" id="PF08450">
    <property type="entry name" value="SGL"/>
    <property type="match status" value="1"/>
</dbReference>
<comment type="cofactor">
    <cofactor evidence="3">
        <name>Mn(2+)</name>
        <dbReference type="ChEBI" id="CHEBI:29035"/>
    </cofactor>
</comment>
<dbReference type="InterPro" id="IPR011042">
    <property type="entry name" value="6-blade_b-propeller_TolB-like"/>
</dbReference>
<dbReference type="EC" id="3.1.1.17" evidence="7"/>
<evidence type="ECO:0000256" key="13">
    <source>
        <dbReference type="ARBA" id="ARBA00032464"/>
    </source>
</evidence>
<dbReference type="SUPFAM" id="SSF63829">
    <property type="entry name" value="Calcium-dependent phosphotriesterase"/>
    <property type="match status" value="1"/>
</dbReference>
<dbReference type="GO" id="GO:0046872">
    <property type="term" value="F:metal ion binding"/>
    <property type="evidence" value="ECO:0007669"/>
    <property type="project" value="UniProtKB-KW"/>
</dbReference>
<feature type="binding site" evidence="15">
    <location>
        <position position="111"/>
    </location>
    <ligand>
        <name>substrate</name>
    </ligand>
</feature>
<evidence type="ECO:0000256" key="6">
    <source>
        <dbReference type="ARBA" id="ARBA00008853"/>
    </source>
</evidence>
<comment type="cofactor">
    <cofactor evidence="4">
        <name>Mg(2+)</name>
        <dbReference type="ChEBI" id="CHEBI:18420"/>
    </cofactor>
</comment>
<feature type="binding site" evidence="15">
    <location>
        <position position="161"/>
    </location>
    <ligand>
        <name>a divalent metal cation</name>
        <dbReference type="ChEBI" id="CHEBI:60240"/>
    </ligand>
</feature>
<dbReference type="InterPro" id="IPR005511">
    <property type="entry name" value="SMP-30"/>
</dbReference>
<comment type="subcellular location">
    <subcellularLocation>
        <location evidence="5">Cytoplasm</location>
    </subcellularLocation>
</comment>
<name>A0ABD2NVC7_9CUCU</name>
<keyword evidence="9" id="KW-0963">Cytoplasm</keyword>
<comment type="cofactor">
    <cofactor evidence="15">
        <name>Zn(2+)</name>
        <dbReference type="ChEBI" id="CHEBI:29105"/>
    </cofactor>
    <text evidence="15">Binds 1 divalent metal cation per subunit.</text>
</comment>
<dbReference type="GO" id="GO:0005737">
    <property type="term" value="C:cytoplasm"/>
    <property type="evidence" value="ECO:0007669"/>
    <property type="project" value="UniProtKB-SubCell"/>
</dbReference>
<feature type="binding site" evidence="15">
    <location>
        <position position="129"/>
    </location>
    <ligand>
        <name>substrate</name>
    </ligand>
</feature>
<evidence type="ECO:0000313" key="17">
    <source>
        <dbReference type="EMBL" id="KAL3282599.1"/>
    </source>
</evidence>
<comment type="catalytic activity">
    <reaction evidence="1">
        <text>D-glucono-1,5-lactone + H2O = D-gluconate + H(+)</text>
        <dbReference type="Rhea" id="RHEA:10440"/>
        <dbReference type="ChEBI" id="CHEBI:15377"/>
        <dbReference type="ChEBI" id="CHEBI:15378"/>
        <dbReference type="ChEBI" id="CHEBI:16217"/>
        <dbReference type="ChEBI" id="CHEBI:18391"/>
        <dbReference type="EC" id="3.1.1.17"/>
    </reaction>
</comment>
<feature type="binding site" evidence="15">
    <location>
        <position position="213"/>
    </location>
    <ligand>
        <name>a divalent metal cation</name>
        <dbReference type="ChEBI" id="CHEBI:60240"/>
    </ligand>
</feature>
<proteinExistence type="inferred from homology"/>
<dbReference type="PRINTS" id="PR01790">
    <property type="entry name" value="SMP30FAMILY"/>
</dbReference>
<dbReference type="PANTHER" id="PTHR10907:SF66">
    <property type="entry name" value="MIP34848P1-RELATED"/>
    <property type="match status" value="1"/>
</dbReference>
<dbReference type="PANTHER" id="PTHR10907">
    <property type="entry name" value="REGUCALCIN"/>
    <property type="match status" value="1"/>
</dbReference>
<keyword evidence="18" id="KW-1185">Reference proteome</keyword>
<feature type="binding site" evidence="15">
    <location>
        <position position="109"/>
    </location>
    <ligand>
        <name>substrate</name>
    </ligand>
</feature>
<organism evidence="17 18">
    <name type="scientific">Cryptolaemus montrouzieri</name>
    <dbReference type="NCBI Taxonomy" id="559131"/>
    <lineage>
        <taxon>Eukaryota</taxon>
        <taxon>Metazoa</taxon>
        <taxon>Ecdysozoa</taxon>
        <taxon>Arthropoda</taxon>
        <taxon>Hexapoda</taxon>
        <taxon>Insecta</taxon>
        <taxon>Pterygota</taxon>
        <taxon>Neoptera</taxon>
        <taxon>Endopterygota</taxon>
        <taxon>Coleoptera</taxon>
        <taxon>Polyphaga</taxon>
        <taxon>Cucujiformia</taxon>
        <taxon>Coccinelloidea</taxon>
        <taxon>Coccinellidae</taxon>
        <taxon>Scymninae</taxon>
        <taxon>Scymnini</taxon>
        <taxon>Cryptolaemus</taxon>
    </lineage>
</organism>
<evidence type="ECO:0000256" key="5">
    <source>
        <dbReference type="ARBA" id="ARBA00004496"/>
    </source>
</evidence>
<protein>
    <recommendedName>
        <fullName evidence="8">Regucalcin</fullName>
        <ecNumber evidence="7">3.1.1.17</ecNumber>
    </recommendedName>
    <alternativeName>
        <fullName evidence="13">Gluconolactonase</fullName>
    </alternativeName>
</protein>
<dbReference type="GO" id="GO:0004341">
    <property type="term" value="F:gluconolactonase activity"/>
    <property type="evidence" value="ECO:0007669"/>
    <property type="project" value="UniProtKB-EC"/>
</dbReference>
<dbReference type="EMBL" id="JABFTP020000144">
    <property type="protein sequence ID" value="KAL3282599.1"/>
    <property type="molecule type" value="Genomic_DNA"/>
</dbReference>
<evidence type="ECO:0000256" key="12">
    <source>
        <dbReference type="ARBA" id="ARBA00022837"/>
    </source>
</evidence>
<gene>
    <name evidence="17" type="ORF">HHI36_005774</name>
</gene>
<dbReference type="Gene3D" id="2.120.10.30">
    <property type="entry name" value="TolB, C-terminal domain"/>
    <property type="match status" value="1"/>
</dbReference>
<evidence type="ECO:0000256" key="14">
    <source>
        <dbReference type="PIRSR" id="PIRSR605511-1"/>
    </source>
</evidence>
<evidence type="ECO:0000256" key="9">
    <source>
        <dbReference type="ARBA" id="ARBA00022490"/>
    </source>
</evidence>
<keyword evidence="10 15" id="KW-0479">Metal-binding</keyword>
<dbReference type="FunFam" id="2.120.10.30:FF:000027">
    <property type="entry name" value="Regucalcin homologue"/>
    <property type="match status" value="1"/>
</dbReference>
<evidence type="ECO:0000256" key="11">
    <source>
        <dbReference type="ARBA" id="ARBA00022801"/>
    </source>
</evidence>